<dbReference type="AlphaFoldDB" id="A0A371FYH6"/>
<gene>
    <name evidence="1" type="ORF">CR513_35783</name>
</gene>
<comment type="caution">
    <text evidence="1">The sequence shown here is derived from an EMBL/GenBank/DDBJ whole genome shotgun (WGS) entry which is preliminary data.</text>
</comment>
<keyword evidence="2" id="KW-1185">Reference proteome</keyword>
<evidence type="ECO:0000313" key="1">
    <source>
        <dbReference type="EMBL" id="RDX83318.1"/>
    </source>
</evidence>
<dbReference type="EMBL" id="QJKJ01007390">
    <property type="protein sequence ID" value="RDX83318.1"/>
    <property type="molecule type" value="Genomic_DNA"/>
</dbReference>
<accession>A0A371FYH6</accession>
<feature type="non-terminal residue" evidence="1">
    <location>
        <position position="1"/>
    </location>
</feature>
<organism evidence="1 2">
    <name type="scientific">Mucuna pruriens</name>
    <name type="common">Velvet bean</name>
    <name type="synonym">Dolichos pruriens</name>
    <dbReference type="NCBI Taxonomy" id="157652"/>
    <lineage>
        <taxon>Eukaryota</taxon>
        <taxon>Viridiplantae</taxon>
        <taxon>Streptophyta</taxon>
        <taxon>Embryophyta</taxon>
        <taxon>Tracheophyta</taxon>
        <taxon>Spermatophyta</taxon>
        <taxon>Magnoliopsida</taxon>
        <taxon>eudicotyledons</taxon>
        <taxon>Gunneridae</taxon>
        <taxon>Pentapetalae</taxon>
        <taxon>rosids</taxon>
        <taxon>fabids</taxon>
        <taxon>Fabales</taxon>
        <taxon>Fabaceae</taxon>
        <taxon>Papilionoideae</taxon>
        <taxon>50 kb inversion clade</taxon>
        <taxon>NPAAA clade</taxon>
        <taxon>indigoferoid/millettioid clade</taxon>
        <taxon>Phaseoleae</taxon>
        <taxon>Mucuna</taxon>
    </lineage>
</organism>
<sequence length="118" mass="13439">MIKRPISRRKILKFDTKNAILVQQNLMANQLTISLNHVDRMPTALGCSSSNNAGPLLYFFFCVEDLMLLKIVPLKEVFKKMSTMFIIHDVNKITLNLIIIMHDGNNIPPSHEDKMGSI</sequence>
<dbReference type="Proteomes" id="UP000257109">
    <property type="component" value="Unassembled WGS sequence"/>
</dbReference>
<evidence type="ECO:0000313" key="2">
    <source>
        <dbReference type="Proteomes" id="UP000257109"/>
    </source>
</evidence>
<reference evidence="1" key="1">
    <citation type="submission" date="2018-05" db="EMBL/GenBank/DDBJ databases">
        <title>Draft genome of Mucuna pruriens seed.</title>
        <authorList>
            <person name="Nnadi N.E."/>
            <person name="Vos R."/>
            <person name="Hasami M.H."/>
            <person name="Devisetty U.K."/>
            <person name="Aguiy J.C."/>
        </authorList>
    </citation>
    <scope>NUCLEOTIDE SEQUENCE [LARGE SCALE GENOMIC DNA]</scope>
    <source>
        <strain evidence="1">JCA_2017</strain>
    </source>
</reference>
<proteinExistence type="predicted"/>
<protein>
    <submittedName>
        <fullName evidence="1">Uncharacterized protein</fullName>
    </submittedName>
</protein>
<name>A0A371FYH6_MUCPR</name>